<name>A0A9N9LDP1_9HELO</name>
<evidence type="ECO:0000313" key="1">
    <source>
        <dbReference type="EMBL" id="CAG8972203.1"/>
    </source>
</evidence>
<dbReference type="EMBL" id="CAJVRM010000038">
    <property type="protein sequence ID" value="CAG8972203.1"/>
    <property type="molecule type" value="Genomic_DNA"/>
</dbReference>
<organism evidence="1 2">
    <name type="scientific">Hymenoscyphus albidus</name>
    <dbReference type="NCBI Taxonomy" id="595503"/>
    <lineage>
        <taxon>Eukaryota</taxon>
        <taxon>Fungi</taxon>
        <taxon>Dikarya</taxon>
        <taxon>Ascomycota</taxon>
        <taxon>Pezizomycotina</taxon>
        <taxon>Leotiomycetes</taxon>
        <taxon>Helotiales</taxon>
        <taxon>Helotiaceae</taxon>
        <taxon>Hymenoscyphus</taxon>
    </lineage>
</organism>
<keyword evidence="2" id="KW-1185">Reference proteome</keyword>
<comment type="caution">
    <text evidence="1">The sequence shown here is derived from an EMBL/GenBank/DDBJ whole genome shotgun (WGS) entry which is preliminary data.</text>
</comment>
<dbReference type="AlphaFoldDB" id="A0A9N9LDP1"/>
<dbReference type="OrthoDB" id="3649348at2759"/>
<proteinExistence type="predicted"/>
<accession>A0A9N9LDP1</accession>
<evidence type="ECO:0000313" key="2">
    <source>
        <dbReference type="Proteomes" id="UP000701801"/>
    </source>
</evidence>
<protein>
    <submittedName>
        <fullName evidence="1">Uncharacterized protein</fullName>
    </submittedName>
</protein>
<sequence>MIPVILCGRTTKIATGVIAALKPEIDDPINPQNGTCNHDNELGSKNYTAIPKAVIMGAGYSDTDVDSIRKACRDVQTPSIPWLQSDTSLPTPPLGPEYGRALVVRIKAPMMRMEKDKQESGKIESTDDIVYY</sequence>
<reference evidence="1" key="1">
    <citation type="submission" date="2021-07" db="EMBL/GenBank/DDBJ databases">
        <authorList>
            <person name="Durling M."/>
        </authorList>
    </citation>
    <scope>NUCLEOTIDE SEQUENCE</scope>
</reference>
<gene>
    <name evidence="1" type="ORF">HYALB_00007345</name>
</gene>
<dbReference type="Proteomes" id="UP000701801">
    <property type="component" value="Unassembled WGS sequence"/>
</dbReference>